<protein>
    <submittedName>
        <fullName evidence="4">Uncharacterized protein</fullName>
    </submittedName>
</protein>
<evidence type="ECO:0000256" key="1">
    <source>
        <dbReference type="ARBA" id="ARBA00006974"/>
    </source>
</evidence>
<reference evidence="4 5" key="1">
    <citation type="journal article" date="2019" name="Genome Biol. Evol.">
        <title>Insights into the evolution of the New World diploid cottons (Gossypium, subgenus Houzingenia) based on genome sequencing.</title>
        <authorList>
            <person name="Grover C.E."/>
            <person name="Arick M.A. 2nd"/>
            <person name="Thrash A."/>
            <person name="Conover J.L."/>
            <person name="Sanders W.S."/>
            <person name="Peterson D.G."/>
            <person name="Frelichowski J.E."/>
            <person name="Scheffler J.A."/>
            <person name="Scheffler B.E."/>
            <person name="Wendel J.F."/>
        </authorList>
    </citation>
    <scope>NUCLEOTIDE SEQUENCE [LARGE SCALE GENOMIC DNA]</scope>
    <source>
        <strain evidence="4">57</strain>
        <tissue evidence="4">Leaf</tissue>
    </source>
</reference>
<dbReference type="AlphaFoldDB" id="A0A7J8UGB5"/>
<dbReference type="Pfam" id="PF02519">
    <property type="entry name" value="Auxin_inducible"/>
    <property type="match status" value="1"/>
</dbReference>
<dbReference type="GO" id="GO:0009733">
    <property type="term" value="P:response to auxin"/>
    <property type="evidence" value="ECO:0007669"/>
    <property type="project" value="InterPro"/>
</dbReference>
<dbReference type="Proteomes" id="UP000593573">
    <property type="component" value="Unassembled WGS sequence"/>
</dbReference>
<evidence type="ECO:0000313" key="5">
    <source>
        <dbReference type="Proteomes" id="UP000593573"/>
    </source>
</evidence>
<evidence type="ECO:0000256" key="2">
    <source>
        <dbReference type="ARBA" id="ARBA00022473"/>
    </source>
</evidence>
<name>A0A7J8UGB5_9ROSI</name>
<keyword evidence="3" id="KW-0341">Growth regulation</keyword>
<gene>
    <name evidence="4" type="ORF">Goklo_017043</name>
</gene>
<proteinExistence type="inferred from homology"/>
<comment type="caution">
    <text evidence="4">The sequence shown here is derived from an EMBL/GenBank/DDBJ whole genome shotgun (WGS) entry which is preliminary data.</text>
</comment>
<dbReference type="EMBL" id="JABFAB010000005">
    <property type="protein sequence ID" value="MBA0649485.1"/>
    <property type="molecule type" value="Genomic_DNA"/>
</dbReference>
<evidence type="ECO:0000313" key="4">
    <source>
        <dbReference type="EMBL" id="MBA0649485.1"/>
    </source>
</evidence>
<evidence type="ECO:0000256" key="3">
    <source>
        <dbReference type="ARBA" id="ARBA00022604"/>
    </source>
</evidence>
<dbReference type="OrthoDB" id="625231at2759"/>
<comment type="similarity">
    <text evidence="1">Belongs to the ARG7 family.</text>
</comment>
<accession>A0A7J8UGB5</accession>
<sequence length="92" mass="10259">MAYTTLYDAFDEIVEIAMGNQLHVPKGHIAVYVGETKKTRFVVPISYLNHPCFLDLLGQAEEEFGFNHPAGGLTIPCDKDAFIDLTSRLHCC</sequence>
<organism evidence="4 5">
    <name type="scientific">Gossypium klotzschianum</name>
    <dbReference type="NCBI Taxonomy" id="34286"/>
    <lineage>
        <taxon>Eukaryota</taxon>
        <taxon>Viridiplantae</taxon>
        <taxon>Streptophyta</taxon>
        <taxon>Embryophyta</taxon>
        <taxon>Tracheophyta</taxon>
        <taxon>Spermatophyta</taxon>
        <taxon>Magnoliopsida</taxon>
        <taxon>eudicotyledons</taxon>
        <taxon>Gunneridae</taxon>
        <taxon>Pentapetalae</taxon>
        <taxon>rosids</taxon>
        <taxon>malvids</taxon>
        <taxon>Malvales</taxon>
        <taxon>Malvaceae</taxon>
        <taxon>Malvoideae</taxon>
        <taxon>Gossypium</taxon>
    </lineage>
</organism>
<keyword evidence="2" id="KW-0217">Developmental protein</keyword>
<keyword evidence="5" id="KW-1185">Reference proteome</keyword>
<dbReference type="PANTHER" id="PTHR31929">
    <property type="entry name" value="SAUR-LIKE AUXIN-RESPONSIVE PROTEIN FAMILY-RELATED"/>
    <property type="match status" value="1"/>
</dbReference>
<dbReference type="InterPro" id="IPR003676">
    <property type="entry name" value="SAUR_fam"/>
</dbReference>